<dbReference type="InterPro" id="IPR035992">
    <property type="entry name" value="Ricin_B-like_lectins"/>
</dbReference>
<dbReference type="EMBL" id="KI913958">
    <property type="protein sequence ID" value="ETW04052.1"/>
    <property type="molecule type" value="Genomic_DNA"/>
</dbReference>
<sequence length="222" mass="25837">MKFTSAVAVVHASSSFDRAAGIVHLPSIDRGAEARASLNHTRPACLDEPTIVYSNGSNSTYECWRRQFPSFNVDMPNNQMDDCHAANVCFYIGNDIHTSATLPQSYFLGAENSRTVTFPWYQGRWPVWKRVDMEFGNVGLYYYTDGTCLDAYWQRDELKVHQWTCEFGNRNQWWRYSLHNSLQLFEHAVHTGWCLQTNGIGDNVQMIRCNWGIQEQQRRLYW</sequence>
<dbReference type="VEuPathDB" id="FungiDB:H310_04435"/>
<accession>A0A024UDT4</accession>
<proteinExistence type="predicted"/>
<dbReference type="SUPFAM" id="SSF50370">
    <property type="entry name" value="Ricin B-like lectins"/>
    <property type="match status" value="1"/>
</dbReference>
<dbReference type="OrthoDB" id="68057at2759"/>
<name>A0A024UDT4_9STRA</name>
<protein>
    <submittedName>
        <fullName evidence="1">Uncharacterized protein</fullName>
    </submittedName>
</protein>
<dbReference type="AlphaFoldDB" id="A0A024UDT4"/>
<organism evidence="1">
    <name type="scientific">Aphanomyces invadans</name>
    <dbReference type="NCBI Taxonomy" id="157072"/>
    <lineage>
        <taxon>Eukaryota</taxon>
        <taxon>Sar</taxon>
        <taxon>Stramenopiles</taxon>
        <taxon>Oomycota</taxon>
        <taxon>Saprolegniomycetes</taxon>
        <taxon>Saprolegniales</taxon>
        <taxon>Verrucalvaceae</taxon>
        <taxon>Aphanomyces</taxon>
    </lineage>
</organism>
<gene>
    <name evidence="1" type="ORF">H310_04435</name>
</gene>
<dbReference type="PROSITE" id="PS50231">
    <property type="entry name" value="RICIN_B_LECTIN"/>
    <property type="match status" value="1"/>
</dbReference>
<reference evidence="1" key="1">
    <citation type="submission" date="2013-12" db="EMBL/GenBank/DDBJ databases">
        <title>The Genome Sequence of Aphanomyces invadans NJM9701.</title>
        <authorList>
            <consortium name="The Broad Institute Genomics Platform"/>
            <person name="Russ C."/>
            <person name="Tyler B."/>
            <person name="van West P."/>
            <person name="Dieguez-Uribeondo J."/>
            <person name="Young S.K."/>
            <person name="Zeng Q."/>
            <person name="Gargeya S."/>
            <person name="Fitzgerald M."/>
            <person name="Abouelleil A."/>
            <person name="Alvarado L."/>
            <person name="Chapman S.B."/>
            <person name="Gainer-Dewar J."/>
            <person name="Goldberg J."/>
            <person name="Griggs A."/>
            <person name="Gujja S."/>
            <person name="Hansen M."/>
            <person name="Howarth C."/>
            <person name="Imamovic A."/>
            <person name="Ireland A."/>
            <person name="Larimer J."/>
            <person name="McCowan C."/>
            <person name="Murphy C."/>
            <person name="Pearson M."/>
            <person name="Poon T.W."/>
            <person name="Priest M."/>
            <person name="Roberts A."/>
            <person name="Saif S."/>
            <person name="Shea T."/>
            <person name="Sykes S."/>
            <person name="Wortman J."/>
            <person name="Nusbaum C."/>
            <person name="Birren B."/>
        </authorList>
    </citation>
    <scope>NUCLEOTIDE SEQUENCE [LARGE SCALE GENOMIC DNA]</scope>
    <source>
        <strain evidence="1">NJM9701</strain>
    </source>
</reference>
<evidence type="ECO:0000313" key="1">
    <source>
        <dbReference type="EMBL" id="ETW04052.1"/>
    </source>
</evidence>
<dbReference type="Gene3D" id="2.80.10.50">
    <property type="match status" value="1"/>
</dbReference>
<dbReference type="RefSeq" id="XP_008867008.1">
    <property type="nucleotide sequence ID" value="XM_008868786.1"/>
</dbReference>
<dbReference type="GeneID" id="20081485"/>